<protein>
    <submittedName>
        <fullName evidence="1">Uncharacterized protein</fullName>
    </submittedName>
</protein>
<proteinExistence type="predicted"/>
<sequence>MTRDQLMQRIVDAGFPYSMDTISKLECFKKLLDGEREACAQDLDNEGWTYGAAIIRGNKSN</sequence>
<accession>A0A6J5LG53</accession>
<name>A0A6J5LG53_9CAUD</name>
<reference evidence="1" key="1">
    <citation type="submission" date="2020-04" db="EMBL/GenBank/DDBJ databases">
        <authorList>
            <person name="Chiriac C."/>
            <person name="Salcher M."/>
            <person name="Ghai R."/>
            <person name="Kavagutti S V."/>
        </authorList>
    </citation>
    <scope>NUCLEOTIDE SEQUENCE</scope>
</reference>
<dbReference type="EMBL" id="LR796255">
    <property type="protein sequence ID" value="CAB4131930.1"/>
    <property type="molecule type" value="Genomic_DNA"/>
</dbReference>
<evidence type="ECO:0000313" key="1">
    <source>
        <dbReference type="EMBL" id="CAB4131930.1"/>
    </source>
</evidence>
<gene>
    <name evidence="1" type="ORF">UFOVP137_38</name>
</gene>
<organism evidence="1">
    <name type="scientific">uncultured Caudovirales phage</name>
    <dbReference type="NCBI Taxonomy" id="2100421"/>
    <lineage>
        <taxon>Viruses</taxon>
        <taxon>Duplodnaviria</taxon>
        <taxon>Heunggongvirae</taxon>
        <taxon>Uroviricota</taxon>
        <taxon>Caudoviricetes</taxon>
        <taxon>Peduoviridae</taxon>
        <taxon>Maltschvirus</taxon>
        <taxon>Maltschvirus maltsch</taxon>
    </lineage>
</organism>